<dbReference type="AlphaFoldDB" id="A0AAD9K342"/>
<reference evidence="4" key="1">
    <citation type="journal article" date="2023" name="Mol. Biol. Evol.">
        <title>Third-Generation Sequencing Reveals the Adaptive Role of the Epigenome in Three Deep-Sea Polychaetes.</title>
        <authorList>
            <person name="Perez M."/>
            <person name="Aroh O."/>
            <person name="Sun Y."/>
            <person name="Lan Y."/>
            <person name="Juniper S.K."/>
            <person name="Young C.R."/>
            <person name="Angers B."/>
            <person name="Qian P.Y."/>
        </authorList>
    </citation>
    <scope>NUCLEOTIDE SEQUENCE</scope>
    <source>
        <strain evidence="4">R07B-5</strain>
    </source>
</reference>
<comment type="caution">
    <text evidence="2">Lacks conserved residue(s) required for the propagation of feature annotation.</text>
</comment>
<name>A0AAD9K342_RIDPI</name>
<keyword evidence="2" id="KW-0245">EGF-like domain</keyword>
<dbReference type="GO" id="GO:0005509">
    <property type="term" value="F:calcium ion binding"/>
    <property type="evidence" value="ECO:0007669"/>
    <property type="project" value="InterPro"/>
</dbReference>
<dbReference type="EMBL" id="JAODUO010001449">
    <property type="protein sequence ID" value="KAK2163656.1"/>
    <property type="molecule type" value="Genomic_DNA"/>
</dbReference>
<proteinExistence type="predicted"/>
<feature type="domain" description="EGF-like" evidence="3">
    <location>
        <begin position="43"/>
        <end position="85"/>
    </location>
</feature>
<comment type="caution">
    <text evidence="4">The sequence shown here is derived from an EMBL/GenBank/DDBJ whole genome shotgun (WGS) entry which is preliminary data.</text>
</comment>
<accession>A0AAD9K342</accession>
<evidence type="ECO:0000259" key="3">
    <source>
        <dbReference type="PROSITE" id="PS50026"/>
    </source>
</evidence>
<sequence>MPPFTSSYTHMPPFTSSYTHMPPFTSSYTHMPPFTSSYTHSKEIDECSSRNPCDVTHSTCVNKDKFFECQCTEPWIPDVDGLGCSGK</sequence>
<dbReference type="InterPro" id="IPR000742">
    <property type="entry name" value="EGF"/>
</dbReference>
<dbReference type="PROSITE" id="PS01187">
    <property type="entry name" value="EGF_CA"/>
    <property type="match status" value="1"/>
</dbReference>
<dbReference type="PROSITE" id="PS01186">
    <property type="entry name" value="EGF_2"/>
    <property type="match status" value="1"/>
</dbReference>
<dbReference type="Proteomes" id="UP001209878">
    <property type="component" value="Unassembled WGS sequence"/>
</dbReference>
<protein>
    <recommendedName>
        <fullName evidence="3">EGF-like domain-containing protein</fullName>
    </recommendedName>
</protein>
<dbReference type="InterPro" id="IPR001881">
    <property type="entry name" value="EGF-like_Ca-bd_dom"/>
</dbReference>
<dbReference type="SUPFAM" id="SSF57196">
    <property type="entry name" value="EGF/Laminin"/>
    <property type="match status" value="1"/>
</dbReference>
<gene>
    <name evidence="4" type="ORF">NP493_1450g01008</name>
</gene>
<dbReference type="Gene3D" id="2.10.25.10">
    <property type="entry name" value="Laminin"/>
    <property type="match status" value="1"/>
</dbReference>
<dbReference type="PROSITE" id="PS50026">
    <property type="entry name" value="EGF_3"/>
    <property type="match status" value="1"/>
</dbReference>
<evidence type="ECO:0000256" key="2">
    <source>
        <dbReference type="PROSITE-ProRule" id="PRU00076"/>
    </source>
</evidence>
<dbReference type="InterPro" id="IPR000152">
    <property type="entry name" value="EGF-type_Asp/Asn_hydroxyl_site"/>
</dbReference>
<organism evidence="4 5">
    <name type="scientific">Ridgeia piscesae</name>
    <name type="common">Tubeworm</name>
    <dbReference type="NCBI Taxonomy" id="27915"/>
    <lineage>
        <taxon>Eukaryota</taxon>
        <taxon>Metazoa</taxon>
        <taxon>Spiralia</taxon>
        <taxon>Lophotrochozoa</taxon>
        <taxon>Annelida</taxon>
        <taxon>Polychaeta</taxon>
        <taxon>Sedentaria</taxon>
        <taxon>Canalipalpata</taxon>
        <taxon>Sabellida</taxon>
        <taxon>Siboglinidae</taxon>
        <taxon>Ridgeia</taxon>
    </lineage>
</organism>
<dbReference type="CDD" id="cd00054">
    <property type="entry name" value="EGF_CA"/>
    <property type="match status" value="1"/>
</dbReference>
<dbReference type="InterPro" id="IPR018097">
    <property type="entry name" value="EGF_Ca-bd_CS"/>
</dbReference>
<keyword evidence="1" id="KW-1015">Disulfide bond</keyword>
<keyword evidence="5" id="KW-1185">Reference proteome</keyword>
<dbReference type="PROSITE" id="PS00010">
    <property type="entry name" value="ASX_HYDROXYL"/>
    <property type="match status" value="1"/>
</dbReference>
<dbReference type="SMART" id="SM00179">
    <property type="entry name" value="EGF_CA"/>
    <property type="match status" value="1"/>
</dbReference>
<evidence type="ECO:0000256" key="1">
    <source>
        <dbReference type="ARBA" id="ARBA00023157"/>
    </source>
</evidence>
<evidence type="ECO:0000313" key="4">
    <source>
        <dbReference type="EMBL" id="KAK2163656.1"/>
    </source>
</evidence>
<evidence type="ECO:0000313" key="5">
    <source>
        <dbReference type="Proteomes" id="UP001209878"/>
    </source>
</evidence>